<evidence type="ECO:0000256" key="1">
    <source>
        <dbReference type="ARBA" id="ARBA00004127"/>
    </source>
</evidence>
<evidence type="ECO:0000256" key="2">
    <source>
        <dbReference type="ARBA" id="ARBA00022448"/>
    </source>
</evidence>
<keyword evidence="5 6" id="KW-0472">Membrane</keyword>
<dbReference type="KEGG" id="marq:MARGE09_P0811"/>
<evidence type="ECO:0000256" key="3">
    <source>
        <dbReference type="ARBA" id="ARBA00022692"/>
    </source>
</evidence>
<dbReference type="PANTHER" id="PTHR23501">
    <property type="entry name" value="MAJOR FACILITATOR SUPERFAMILY"/>
    <property type="match status" value="1"/>
</dbReference>
<evidence type="ECO:0000256" key="5">
    <source>
        <dbReference type="ARBA" id="ARBA00023136"/>
    </source>
</evidence>
<keyword evidence="9" id="KW-1185">Reference proteome</keyword>
<dbReference type="GO" id="GO:0012505">
    <property type="term" value="C:endomembrane system"/>
    <property type="evidence" value="ECO:0007669"/>
    <property type="project" value="UniProtKB-SubCell"/>
</dbReference>
<dbReference type="PROSITE" id="PS50850">
    <property type="entry name" value="MFS"/>
    <property type="match status" value="1"/>
</dbReference>
<feature type="transmembrane region" description="Helical" evidence="6">
    <location>
        <begin position="183"/>
        <end position="201"/>
    </location>
</feature>
<keyword evidence="4 6" id="KW-1133">Transmembrane helix</keyword>
<reference evidence="8 9" key="1">
    <citation type="journal article" date="2022" name="IScience">
        <title>An ultrasensitive nanofiber-based assay for enzymatic hydrolysis and deep-sea microbial degradation of cellulose.</title>
        <authorList>
            <person name="Tsudome M."/>
            <person name="Tachioka M."/>
            <person name="Miyazaki M."/>
            <person name="Uchimura K."/>
            <person name="Tsuda M."/>
            <person name="Takaki Y."/>
            <person name="Deguchi S."/>
        </authorList>
    </citation>
    <scope>NUCLEOTIDE SEQUENCE [LARGE SCALE GENOMIC DNA]</scope>
    <source>
        <strain evidence="8 9">GE09</strain>
    </source>
</reference>
<feature type="transmembrane region" description="Helical" evidence="6">
    <location>
        <begin position="385"/>
        <end position="407"/>
    </location>
</feature>
<feature type="domain" description="Major facilitator superfamily (MFS) profile" evidence="7">
    <location>
        <begin position="24"/>
        <end position="443"/>
    </location>
</feature>
<dbReference type="GO" id="GO:0022857">
    <property type="term" value="F:transmembrane transporter activity"/>
    <property type="evidence" value="ECO:0007669"/>
    <property type="project" value="InterPro"/>
</dbReference>
<feature type="transmembrane region" description="Helical" evidence="6">
    <location>
        <begin position="419"/>
        <end position="439"/>
    </location>
</feature>
<feature type="transmembrane region" description="Helical" evidence="6">
    <location>
        <begin position="338"/>
        <end position="358"/>
    </location>
</feature>
<dbReference type="Proteomes" id="UP001320119">
    <property type="component" value="Chromosome"/>
</dbReference>
<dbReference type="AlphaFoldDB" id="A0AAN1WFG4"/>
<gene>
    <name evidence="8" type="ORF">MARGE09_P0811</name>
</gene>
<dbReference type="InterPro" id="IPR020846">
    <property type="entry name" value="MFS_dom"/>
</dbReference>
<evidence type="ECO:0000313" key="9">
    <source>
        <dbReference type="Proteomes" id="UP001320119"/>
    </source>
</evidence>
<dbReference type="SUPFAM" id="SSF103473">
    <property type="entry name" value="MFS general substrate transporter"/>
    <property type="match status" value="1"/>
</dbReference>
<evidence type="ECO:0000256" key="4">
    <source>
        <dbReference type="ARBA" id="ARBA00022989"/>
    </source>
</evidence>
<evidence type="ECO:0000259" key="7">
    <source>
        <dbReference type="PROSITE" id="PS50850"/>
    </source>
</evidence>
<evidence type="ECO:0000313" key="8">
    <source>
        <dbReference type="EMBL" id="BCD96611.1"/>
    </source>
</evidence>
<dbReference type="InterPro" id="IPR036259">
    <property type="entry name" value="MFS_trans_sf"/>
</dbReference>
<dbReference type="GO" id="GO:0005886">
    <property type="term" value="C:plasma membrane"/>
    <property type="evidence" value="ECO:0007669"/>
    <property type="project" value="TreeGrafter"/>
</dbReference>
<feature type="transmembrane region" description="Helical" evidence="6">
    <location>
        <begin position="28"/>
        <end position="49"/>
    </location>
</feature>
<accession>A0AAN1WFG4</accession>
<dbReference type="CDD" id="cd17473">
    <property type="entry name" value="MFS_arabinose_efflux_permease_like"/>
    <property type="match status" value="1"/>
</dbReference>
<sequence length="443" mass="47925">MQSSNTADTTLNNEQAQHGSDYLRNMTLLLVSTLTVMAGATIAPSLPAMADKFSSIQHIDFWVQMAMTLPGLAITLSAPFIGRYVDIYDKKLLLIISVISYGVLGTAAMVVSHSLSAILILRFLLGISVAGIMVTCTTLFSDYYAGPKRGHYLGLQAAFGGFGGVVFIATANSLAGANWLYPFALYGLAFLTLPAIMLWAVNPMKMSAPQATSIPQANAQPQTTPLNATKHNTQPRDYLLWGCCALAIVEILALYAIPVHLPFYLQALNTSAAANAQYSGYFIALMLLVMAVTASQYHRFQPITSTHRLHAGGFGIIALGFIFWATSQQALLDIKSPLMSQLALMAILIILGFGLGVIRPNLITWLMSRCPPEQRGQKMGKLTSCFFIGQFITPIATLPLLSIHLFIPTEAVTEANYTLLFTVLGSLCLIAAIGCLYWGKEKP</sequence>
<keyword evidence="2" id="KW-0813">Transport</keyword>
<comment type="subcellular location">
    <subcellularLocation>
        <location evidence="1">Endomembrane system</location>
        <topology evidence="1">Multi-pass membrane protein</topology>
    </subcellularLocation>
</comment>
<dbReference type="Pfam" id="PF07690">
    <property type="entry name" value="MFS_1"/>
    <property type="match status" value="1"/>
</dbReference>
<dbReference type="EMBL" id="AP023086">
    <property type="protein sequence ID" value="BCD96611.1"/>
    <property type="molecule type" value="Genomic_DNA"/>
</dbReference>
<feature type="transmembrane region" description="Helical" evidence="6">
    <location>
        <begin position="238"/>
        <end position="258"/>
    </location>
</feature>
<dbReference type="Gene3D" id="1.20.1250.20">
    <property type="entry name" value="MFS general substrate transporter like domains"/>
    <property type="match status" value="1"/>
</dbReference>
<dbReference type="InterPro" id="IPR011701">
    <property type="entry name" value="MFS"/>
</dbReference>
<feature type="transmembrane region" description="Helical" evidence="6">
    <location>
        <begin position="309"/>
        <end position="326"/>
    </location>
</feature>
<feature type="transmembrane region" description="Helical" evidence="6">
    <location>
        <begin position="61"/>
        <end position="80"/>
    </location>
</feature>
<name>A0AAN1WFG4_9GAMM</name>
<dbReference type="PANTHER" id="PTHR23501:SF191">
    <property type="entry name" value="VACUOLAR BASIC AMINO ACID TRANSPORTER 4"/>
    <property type="match status" value="1"/>
</dbReference>
<keyword evidence="3 6" id="KW-0812">Transmembrane</keyword>
<proteinExistence type="predicted"/>
<feature type="transmembrane region" description="Helical" evidence="6">
    <location>
        <begin position="152"/>
        <end position="171"/>
    </location>
</feature>
<evidence type="ECO:0000256" key="6">
    <source>
        <dbReference type="SAM" id="Phobius"/>
    </source>
</evidence>
<feature type="transmembrane region" description="Helical" evidence="6">
    <location>
        <begin position="278"/>
        <end position="297"/>
    </location>
</feature>
<protein>
    <recommendedName>
        <fullName evidence="7">Major facilitator superfamily (MFS) profile domain-containing protein</fullName>
    </recommendedName>
</protein>
<feature type="transmembrane region" description="Helical" evidence="6">
    <location>
        <begin position="117"/>
        <end position="140"/>
    </location>
</feature>
<dbReference type="RefSeq" id="WP_236986103.1">
    <property type="nucleotide sequence ID" value="NZ_AP023086.1"/>
</dbReference>
<feature type="transmembrane region" description="Helical" evidence="6">
    <location>
        <begin position="92"/>
        <end position="111"/>
    </location>
</feature>
<organism evidence="8 9">
    <name type="scientific">Marinagarivorans cellulosilyticus</name>
    <dbReference type="NCBI Taxonomy" id="2721545"/>
    <lineage>
        <taxon>Bacteria</taxon>
        <taxon>Pseudomonadati</taxon>
        <taxon>Pseudomonadota</taxon>
        <taxon>Gammaproteobacteria</taxon>
        <taxon>Cellvibrionales</taxon>
        <taxon>Cellvibrionaceae</taxon>
        <taxon>Marinagarivorans</taxon>
    </lineage>
</organism>